<evidence type="ECO:0000313" key="2">
    <source>
        <dbReference type="EMBL" id="GAP64630.1"/>
    </source>
</evidence>
<evidence type="ECO:0000313" key="3">
    <source>
        <dbReference type="Proteomes" id="UP000037784"/>
    </source>
</evidence>
<dbReference type="EMBL" id="BBZA01000292">
    <property type="protein sequence ID" value="GAP64630.1"/>
    <property type="molecule type" value="Genomic_DNA"/>
</dbReference>
<organism evidence="2 3">
    <name type="scientific">Ardenticatena maritima</name>
    <dbReference type="NCBI Taxonomy" id="872965"/>
    <lineage>
        <taxon>Bacteria</taxon>
        <taxon>Bacillati</taxon>
        <taxon>Chloroflexota</taxon>
        <taxon>Ardenticatenia</taxon>
        <taxon>Ardenticatenales</taxon>
        <taxon>Ardenticatenaceae</taxon>
        <taxon>Ardenticatena</taxon>
    </lineage>
</organism>
<keyword evidence="1" id="KW-0812">Transmembrane</keyword>
<feature type="transmembrane region" description="Helical" evidence="1">
    <location>
        <begin position="58"/>
        <end position="80"/>
    </location>
</feature>
<dbReference type="InParanoid" id="A0A0M9UE42"/>
<comment type="caution">
    <text evidence="2">The sequence shown here is derived from an EMBL/GenBank/DDBJ whole genome shotgun (WGS) entry which is preliminary data.</text>
</comment>
<name>A0A0M9UE42_9CHLR</name>
<keyword evidence="1" id="KW-0472">Membrane</keyword>
<reference evidence="2 3" key="1">
    <citation type="journal article" date="2015" name="Genome Announc.">
        <title>Draft Genome Sequence of a Heterotrophic Facultative Anaerobic Thermophilic Bacterium, Ardenticatena maritima Strain 110ST.</title>
        <authorList>
            <person name="Kawaichi S."/>
            <person name="Yoshida T."/>
            <person name="Sako Y."/>
            <person name="Nakamura R."/>
        </authorList>
    </citation>
    <scope>NUCLEOTIDE SEQUENCE [LARGE SCALE GENOMIC DNA]</scope>
    <source>
        <strain evidence="2 3">110S</strain>
    </source>
</reference>
<dbReference type="Proteomes" id="UP000037784">
    <property type="component" value="Unassembled WGS sequence"/>
</dbReference>
<keyword evidence="3" id="KW-1185">Reference proteome</keyword>
<sequence length="84" mass="9694">MSPWSCRGAPETPTCEQRQAAAHVPPLFVELTAPALFVECARSVLRTYHDKERLMETLIAVILFLIFMLVEGWLSVWFLFRRAE</sequence>
<dbReference type="AlphaFoldDB" id="A0A0M9UE42"/>
<gene>
    <name evidence="2" type="ORF">ARMA_3053</name>
</gene>
<proteinExistence type="predicted"/>
<keyword evidence="1" id="KW-1133">Transmembrane helix</keyword>
<accession>A0A0M9UE42</accession>
<protein>
    <submittedName>
        <fullName evidence="2">Uncharacterized protein</fullName>
    </submittedName>
</protein>
<evidence type="ECO:0000256" key="1">
    <source>
        <dbReference type="SAM" id="Phobius"/>
    </source>
</evidence>
<reference evidence="3" key="2">
    <citation type="submission" date="2015-08" db="EMBL/GenBank/DDBJ databases">
        <title>Draft Genome Sequence of a Heterotrophic Facultative Anaerobic Bacterium Ardenticatena maritima Strain 110S.</title>
        <authorList>
            <person name="Kawaichi S."/>
            <person name="Yoshida T."/>
            <person name="Sako Y."/>
            <person name="Nakamura R."/>
        </authorList>
    </citation>
    <scope>NUCLEOTIDE SEQUENCE [LARGE SCALE GENOMIC DNA]</scope>
    <source>
        <strain evidence="3">110S</strain>
    </source>
</reference>